<gene>
    <name evidence="1" type="ORF">SAMN06295960_4795</name>
</gene>
<proteinExistence type="predicted"/>
<dbReference type="STRING" id="1852522.SAMN06295960_4795"/>
<evidence type="ECO:0000313" key="2">
    <source>
        <dbReference type="Proteomes" id="UP000193834"/>
    </source>
</evidence>
<dbReference type="EMBL" id="FXAZ01000011">
    <property type="protein sequence ID" value="SMG58833.1"/>
    <property type="molecule type" value="Genomic_DNA"/>
</dbReference>
<keyword evidence="2" id="KW-1185">Reference proteome</keyword>
<name>A0A1X7LZX4_9BACL</name>
<dbReference type="AlphaFoldDB" id="A0A1X7LZX4"/>
<organism evidence="1 2">
    <name type="scientific">Paenibacillus aquistagni</name>
    <dbReference type="NCBI Taxonomy" id="1852522"/>
    <lineage>
        <taxon>Bacteria</taxon>
        <taxon>Bacillati</taxon>
        <taxon>Bacillota</taxon>
        <taxon>Bacilli</taxon>
        <taxon>Bacillales</taxon>
        <taxon>Paenibacillaceae</taxon>
        <taxon>Paenibacillus</taxon>
    </lineage>
</organism>
<dbReference type="InterPro" id="IPR019700">
    <property type="entry name" value="Sigma-G_inhibitor_Gin"/>
</dbReference>
<reference evidence="1 2" key="1">
    <citation type="submission" date="2017-04" db="EMBL/GenBank/DDBJ databases">
        <authorList>
            <person name="Afonso C.L."/>
            <person name="Miller P.J."/>
            <person name="Scott M.A."/>
            <person name="Spackman E."/>
            <person name="Goraichik I."/>
            <person name="Dimitrov K.M."/>
            <person name="Suarez D.L."/>
            <person name="Swayne D.E."/>
        </authorList>
    </citation>
    <scope>NUCLEOTIDE SEQUENCE [LARGE SCALE GENOMIC DNA]</scope>
    <source>
        <strain evidence="1 2">11</strain>
    </source>
</reference>
<evidence type="ECO:0000313" key="1">
    <source>
        <dbReference type="EMBL" id="SMG58833.1"/>
    </source>
</evidence>
<protein>
    <submittedName>
        <fullName evidence="1">Inhibitor of sigma-G Gin</fullName>
    </submittedName>
</protein>
<sequence length="63" mass="7442">MVMEHDAKQQCIVCNEEKAEGIVVVDQFICLDCEQEMVHTDVKDAKYPFFIDQLKRLWMKLHA</sequence>
<dbReference type="Pfam" id="PF10764">
    <property type="entry name" value="Gin"/>
    <property type="match status" value="1"/>
</dbReference>
<dbReference type="Proteomes" id="UP000193834">
    <property type="component" value="Unassembled WGS sequence"/>
</dbReference>
<accession>A0A1X7LZX4</accession>